<dbReference type="Pfam" id="PF13280">
    <property type="entry name" value="WYL"/>
    <property type="match status" value="1"/>
</dbReference>
<dbReference type="PANTHER" id="PTHR34580">
    <property type="match status" value="1"/>
</dbReference>
<feature type="domain" description="WCX" evidence="2">
    <location>
        <begin position="284"/>
        <end position="361"/>
    </location>
</feature>
<organism evidence="3 4">
    <name type="scientific">Candidatus Syntrophonatronum acetioxidans</name>
    <dbReference type="NCBI Taxonomy" id="1795816"/>
    <lineage>
        <taxon>Bacteria</taxon>
        <taxon>Bacillati</taxon>
        <taxon>Bacillota</taxon>
        <taxon>Clostridia</taxon>
        <taxon>Eubacteriales</taxon>
        <taxon>Syntrophomonadaceae</taxon>
        <taxon>Candidatus Syntrophonatronum</taxon>
    </lineage>
</organism>
<evidence type="ECO:0000313" key="4">
    <source>
        <dbReference type="Proteomes" id="UP000285138"/>
    </source>
</evidence>
<reference evidence="3 4" key="1">
    <citation type="submission" date="2018-08" db="EMBL/GenBank/DDBJ databases">
        <title>The metabolism and importance of syntrophic acetate oxidation coupled to methane or sulfide production in haloalkaline environments.</title>
        <authorList>
            <person name="Timmers P.H.A."/>
            <person name="Vavourakis C.D."/>
            <person name="Sorokin D.Y."/>
            <person name="Sinninghe Damste J.S."/>
            <person name="Muyzer G."/>
            <person name="Stams A.J.M."/>
            <person name="Plugge C.M."/>
        </authorList>
    </citation>
    <scope>NUCLEOTIDE SEQUENCE [LARGE SCALE GENOMIC DNA]</scope>
    <source>
        <strain evidence="3">MSAO_Bac1</strain>
    </source>
</reference>
<comment type="caution">
    <text evidence="3">The sequence shown here is derived from an EMBL/GenBank/DDBJ whole genome shotgun (WGS) entry which is preliminary data.</text>
</comment>
<protein>
    <submittedName>
        <fullName evidence="3">WYL domain-containing protein</fullName>
    </submittedName>
</protein>
<dbReference type="PANTHER" id="PTHR34580:SF1">
    <property type="entry name" value="PROTEIN PAFC"/>
    <property type="match status" value="1"/>
</dbReference>
<proteinExistence type="predicted"/>
<dbReference type="InterPro" id="IPR026881">
    <property type="entry name" value="WYL_dom"/>
</dbReference>
<dbReference type="AlphaFoldDB" id="A0A424YBA0"/>
<sequence length="366" mass="42570">MSAYPQTRDYPEALVKILVTVMEKTPHGGASIKDLKHAYESIRGRFPSDKTIYRAIQRLNFIFDPLTGESQDLSHDKNSFQGEGLEALPPVIQTKRKRKRTFYVFTGDLSGNSMDNNIALLITLGIYTQQRGLLKGQFEGVIREILRDTMAKLKEYKDIFKDVERYVYVSGYGPSDPRRSIFRIKEILRAVRNRKRIKMSYLRSYDGQMTHRLVDPYGLICRFNNWYLVGLCRHQMELRIFLLDNMKRMKVLENTSVCLPENFSLKETYGKAWGVWTEEDLGDPEKVLLRVKKGVAEKFKGVCYHDSQEVRDLPGGDVQVSFQVTGAREMVPWLMSWGGTVEVLEPRWLRDLLVQRLEEYLKLYEG</sequence>
<feature type="domain" description="WYL" evidence="1">
    <location>
        <begin position="185"/>
        <end position="251"/>
    </location>
</feature>
<name>A0A424YBA0_9FIRM</name>
<dbReference type="EMBL" id="QZAA01000214">
    <property type="protein sequence ID" value="RQD74199.1"/>
    <property type="molecule type" value="Genomic_DNA"/>
</dbReference>
<accession>A0A424YBA0</accession>
<dbReference type="InterPro" id="IPR051534">
    <property type="entry name" value="CBASS_pafABC_assoc_protein"/>
</dbReference>
<evidence type="ECO:0000259" key="2">
    <source>
        <dbReference type="Pfam" id="PF25583"/>
    </source>
</evidence>
<gene>
    <name evidence="3" type="ORF">D5R97_08145</name>
</gene>
<dbReference type="InterPro" id="IPR057727">
    <property type="entry name" value="WCX_dom"/>
</dbReference>
<dbReference type="Pfam" id="PF25583">
    <property type="entry name" value="WCX"/>
    <property type="match status" value="1"/>
</dbReference>
<dbReference type="PROSITE" id="PS52050">
    <property type="entry name" value="WYL"/>
    <property type="match status" value="1"/>
</dbReference>
<evidence type="ECO:0000313" key="3">
    <source>
        <dbReference type="EMBL" id="RQD74199.1"/>
    </source>
</evidence>
<evidence type="ECO:0000259" key="1">
    <source>
        <dbReference type="Pfam" id="PF13280"/>
    </source>
</evidence>
<dbReference type="Proteomes" id="UP000285138">
    <property type="component" value="Unassembled WGS sequence"/>
</dbReference>